<evidence type="ECO:0000256" key="6">
    <source>
        <dbReference type="ARBA" id="ARBA00022525"/>
    </source>
</evidence>
<sequence>MKQIRLWGFLFLSSFCQVSYLTASDIVLPLSGTHSGENPELFTLCSSSLTKTTYFLRKDFIACDFLGNSIHKPGAAFLNLQGDLFFINSTPLGSLTFKNIHLGARGSGVFSEANVTFKGLRSLVFENNESYGGVITTSGDLCFSNNTSVICQNNISYGPGGGLLLEGRKNKTLSFKDNRGAILFLKNKSVNTNESHPGYGGAISSVSPGSPITFSGNQEISFEENQAELGGAIYNDQGTLTFENNFQITSFTKNSARSGGAIYSRYCNFYSQWGDILFTKNKAEKFGGAIHADYVTIKDCKGRLIFEENSATGGGAISASCFCDINAEGPIRFINNRGSALEGGGAIHLPNGGSILRLHANKGDIEFIGNKVILDFKHTPIITAPDYRNNAITIQGVPRELSLSANAGYRICFYDPILSMAESYNPIYINHQRFIKSAGAIIFSGARLSPDEKKENRNKTSIINQPVHLCSGVLSIEGGAILAVRSFYQEGGILALAPGSKLTTQGKNSEKDKIIITKLGFNLENPDSTAPAEIRATEKASIEISGPPVIYGQTEAFYENHEHASKPYTTSIILSAKKLVKTPDRPNQSIEDLVITESEYTGYGYQGSWKFSWSAGDTKEKKTIIASWTPSGKFALDPRRHGSFVPTTLWSTFAGLNIADTMINNNYLNNSEVIPIDHFCIFGGPVYQIMEQNPKEIGNCLLMQHTGHNVGAKIPFSFNTILSVAFTQLFSSSQQNTKDKSHAQMLIGTLSLNKSWQALSLRSSFSYGEDSQVMKHAFLYKGSSRGSWRNYGWTGSIGMSYAYPKGIRYLKITPFVDLQYTKLIQNPFVETGYDPRYFSSAEMCNVSLPIGIALEMRFIGSRSSVFLQVSTSYIKDLHRVNPKSSASLVFNHYKWDIQGIPLGREALNITLNSTIKYKIISAYLGISSTQREGSNLSANAHGGVALSF</sequence>
<dbReference type="InterPro" id="IPR003368">
    <property type="entry name" value="POMP_repeat"/>
</dbReference>
<gene>
    <name evidence="12" type="primary">pmpF_15</name>
    <name evidence="12" type="ORF">C10C_0495</name>
</gene>
<evidence type="ECO:0000259" key="11">
    <source>
        <dbReference type="PROSITE" id="PS51208"/>
    </source>
</evidence>
<dbReference type="RefSeq" id="WP_108896615.1">
    <property type="nucleotide sequence ID" value="NZ_LT993738.1"/>
</dbReference>
<keyword evidence="10" id="KW-0998">Cell outer membrane</keyword>
<evidence type="ECO:0000256" key="3">
    <source>
        <dbReference type="ARBA" id="ARBA00007542"/>
    </source>
</evidence>
<keyword evidence="9" id="KW-0472">Membrane</keyword>
<dbReference type="GO" id="GO:0009279">
    <property type="term" value="C:cell outer membrane"/>
    <property type="evidence" value="ECO:0007669"/>
    <property type="project" value="UniProtKB-SubCell"/>
</dbReference>
<reference evidence="13" key="1">
    <citation type="submission" date="2017-11" db="EMBL/GenBank/DDBJ databases">
        <authorList>
            <person name="Seth-Smith MB H."/>
        </authorList>
    </citation>
    <scope>NUCLEOTIDE SEQUENCE [LARGE SCALE GENOMIC DNA]</scope>
</reference>
<evidence type="ECO:0000256" key="9">
    <source>
        <dbReference type="ARBA" id="ARBA00023136"/>
    </source>
</evidence>
<evidence type="ECO:0000256" key="7">
    <source>
        <dbReference type="ARBA" id="ARBA00022692"/>
    </source>
</evidence>
<name>A0A2R8FB64_9CHLA</name>
<keyword evidence="7" id="KW-0812">Transmembrane</keyword>
<dbReference type="SUPFAM" id="SSF51126">
    <property type="entry name" value="Pectin lyase-like"/>
    <property type="match status" value="1"/>
</dbReference>
<evidence type="ECO:0000256" key="1">
    <source>
        <dbReference type="ARBA" id="ARBA00004191"/>
    </source>
</evidence>
<evidence type="ECO:0000313" key="12">
    <source>
        <dbReference type="EMBL" id="SPN73658.1"/>
    </source>
</evidence>
<evidence type="ECO:0000313" key="13">
    <source>
        <dbReference type="Proteomes" id="UP000244926"/>
    </source>
</evidence>
<keyword evidence="4" id="KW-1134">Transmembrane beta strand</keyword>
<dbReference type="EMBL" id="LT993738">
    <property type="protein sequence ID" value="SPN73658.1"/>
    <property type="molecule type" value="Genomic_DNA"/>
</dbReference>
<keyword evidence="5" id="KW-0134">Cell wall</keyword>
<evidence type="ECO:0000256" key="2">
    <source>
        <dbReference type="ARBA" id="ARBA00004416"/>
    </source>
</evidence>
<dbReference type="Pfam" id="PF02415">
    <property type="entry name" value="Chlam_PMP"/>
    <property type="match status" value="4"/>
</dbReference>
<dbReference type="InterPro" id="IPR011050">
    <property type="entry name" value="Pectin_lyase_fold/virulence"/>
</dbReference>
<comment type="similarity">
    <text evidence="3">Belongs to the PMP outer membrane protein family.</text>
</comment>
<dbReference type="SUPFAM" id="SSF103515">
    <property type="entry name" value="Autotransporter"/>
    <property type="match status" value="1"/>
</dbReference>
<dbReference type="PROSITE" id="PS51208">
    <property type="entry name" value="AUTOTRANSPORTER"/>
    <property type="match status" value="1"/>
</dbReference>
<keyword evidence="6" id="KW-0964">Secreted</keyword>
<accession>A0A2R8FB64</accession>
<dbReference type="InterPro" id="IPR005546">
    <property type="entry name" value="Autotransporte_beta"/>
</dbReference>
<organism evidence="12 13">
    <name type="scientific">Chlamydia serpentis</name>
    <dbReference type="NCBI Taxonomy" id="1967782"/>
    <lineage>
        <taxon>Bacteria</taxon>
        <taxon>Pseudomonadati</taxon>
        <taxon>Chlamydiota</taxon>
        <taxon>Chlamydiia</taxon>
        <taxon>Chlamydiales</taxon>
        <taxon>Chlamydiaceae</taxon>
        <taxon>Chlamydia/Chlamydophila group</taxon>
        <taxon>Chlamydia</taxon>
    </lineage>
</organism>
<dbReference type="SMART" id="SM00869">
    <property type="entry name" value="Autotransporter"/>
    <property type="match status" value="1"/>
</dbReference>
<evidence type="ECO:0000256" key="5">
    <source>
        <dbReference type="ARBA" id="ARBA00022512"/>
    </source>
</evidence>
<protein>
    <submittedName>
        <fullName evidence="12">Polymorphic membrane protein F,chlamydial polymorphic outer membrane protein repeat,Autotransporter beta-domain</fullName>
    </submittedName>
</protein>
<keyword evidence="8" id="KW-0732">Signal</keyword>
<dbReference type="InterPro" id="IPR011427">
    <property type="entry name" value="Polymorphic_membr_middle"/>
</dbReference>
<evidence type="ECO:0000256" key="4">
    <source>
        <dbReference type="ARBA" id="ARBA00022452"/>
    </source>
</evidence>
<dbReference type="OrthoDB" id="18852at2"/>
<dbReference type="Pfam" id="PF07548">
    <property type="entry name" value="ChlamPMP_M"/>
    <property type="match status" value="1"/>
</dbReference>
<dbReference type="Pfam" id="PF03797">
    <property type="entry name" value="Autotransporter"/>
    <property type="match status" value="1"/>
</dbReference>
<evidence type="ECO:0000256" key="10">
    <source>
        <dbReference type="ARBA" id="ARBA00023237"/>
    </source>
</evidence>
<feature type="domain" description="Autotransporter" evidence="11">
    <location>
        <begin position="674"/>
        <end position="948"/>
    </location>
</feature>
<dbReference type="KEGG" id="csee:C10C_0495"/>
<proteinExistence type="inferred from homology"/>
<dbReference type="InterPro" id="IPR036709">
    <property type="entry name" value="Autotransporte_beta_dom_sf"/>
</dbReference>
<evidence type="ECO:0000256" key="8">
    <source>
        <dbReference type="ARBA" id="ARBA00022729"/>
    </source>
</evidence>
<dbReference type="Gene3D" id="2.40.128.130">
    <property type="entry name" value="Autotransporter beta-domain"/>
    <property type="match status" value="1"/>
</dbReference>
<dbReference type="AlphaFoldDB" id="A0A2R8FB64"/>
<comment type="subcellular location">
    <subcellularLocation>
        <location evidence="2">Cell outer membrane</location>
        <topology evidence="2">Peripheral membrane protein</topology>
        <orientation evidence="2">Extracellular side</orientation>
    </subcellularLocation>
    <subcellularLocation>
        <location evidence="1">Secreted</location>
        <location evidence="1">Cell wall</location>
    </subcellularLocation>
</comment>
<dbReference type="NCBIfam" id="TIGR01376">
    <property type="entry name" value="POMP_repeat"/>
    <property type="match status" value="4"/>
</dbReference>
<dbReference type="Proteomes" id="UP000244926">
    <property type="component" value="Chromosome I"/>
</dbReference>
<keyword evidence="13" id="KW-1185">Reference proteome</keyword>